<evidence type="ECO:0000259" key="6">
    <source>
        <dbReference type="PROSITE" id="PS51545"/>
    </source>
</evidence>
<evidence type="ECO:0000256" key="4">
    <source>
        <dbReference type="ARBA" id="ARBA00022777"/>
    </source>
</evidence>
<dbReference type="SMART" id="SM00145">
    <property type="entry name" value="PI3Ka"/>
    <property type="match status" value="1"/>
</dbReference>
<dbReference type="SMART" id="SM00146">
    <property type="entry name" value="PI3Kc"/>
    <property type="match status" value="1"/>
</dbReference>
<proteinExistence type="inferred from homology"/>
<keyword evidence="8" id="KW-1185">Reference proteome</keyword>
<dbReference type="Proteomes" id="UP001328107">
    <property type="component" value="Unassembled WGS sequence"/>
</dbReference>
<reference evidence="8" key="1">
    <citation type="submission" date="2022-10" db="EMBL/GenBank/DDBJ databases">
        <title>Genome assembly of Pristionchus species.</title>
        <authorList>
            <person name="Yoshida K."/>
            <person name="Sommer R.J."/>
        </authorList>
    </citation>
    <scope>NUCLEOTIDE SEQUENCE [LARGE SCALE GENOMIC DNA]</scope>
    <source>
        <strain evidence="8">RS5460</strain>
    </source>
</reference>
<dbReference type="Pfam" id="PF00613">
    <property type="entry name" value="PI3Ka"/>
    <property type="match status" value="1"/>
</dbReference>
<evidence type="ECO:0000256" key="2">
    <source>
        <dbReference type="ARBA" id="ARBA00012169"/>
    </source>
</evidence>
<protein>
    <recommendedName>
        <fullName evidence="2">1-phosphatidylinositol 4-kinase</fullName>
        <ecNumber evidence="2">2.7.1.67</ecNumber>
    </recommendedName>
</protein>
<dbReference type="PANTHER" id="PTHR10048:SF15">
    <property type="entry name" value="PHOSPHATIDYLINOSITOL 4-KINASE ALPHA"/>
    <property type="match status" value="1"/>
</dbReference>
<evidence type="ECO:0000313" key="8">
    <source>
        <dbReference type="Proteomes" id="UP001328107"/>
    </source>
</evidence>
<feature type="domain" description="PIK helical" evidence="6">
    <location>
        <begin position="1491"/>
        <end position="1666"/>
    </location>
</feature>
<dbReference type="PANTHER" id="PTHR10048">
    <property type="entry name" value="PHOSPHATIDYLINOSITOL KINASE"/>
    <property type="match status" value="1"/>
</dbReference>
<evidence type="ECO:0000259" key="5">
    <source>
        <dbReference type="PROSITE" id="PS50290"/>
    </source>
</evidence>
<dbReference type="FunFam" id="1.10.1070.11:FF:000005">
    <property type="entry name" value="Phosphatidylinositol 4-kinase, catalytic, alpha"/>
    <property type="match status" value="1"/>
</dbReference>
<dbReference type="PROSITE" id="PS00916">
    <property type="entry name" value="PI3_4_KINASE_2"/>
    <property type="match status" value="1"/>
</dbReference>
<name>A0AAN4ZLQ6_9BILA</name>
<dbReference type="PROSITE" id="PS51545">
    <property type="entry name" value="PIK_HELICAL"/>
    <property type="match status" value="1"/>
</dbReference>
<dbReference type="PROSITE" id="PS50290">
    <property type="entry name" value="PI3_4_KINASE_3"/>
    <property type="match status" value="1"/>
</dbReference>
<dbReference type="GO" id="GO:0046854">
    <property type="term" value="P:phosphatidylinositol phosphate biosynthetic process"/>
    <property type="evidence" value="ECO:0007669"/>
    <property type="project" value="InterPro"/>
</dbReference>
<dbReference type="PROSITE" id="PS00915">
    <property type="entry name" value="PI3_4_KINASE_1"/>
    <property type="match status" value="1"/>
</dbReference>
<dbReference type="EMBL" id="BTRK01000003">
    <property type="protein sequence ID" value="GMR41639.1"/>
    <property type="molecule type" value="Genomic_DNA"/>
</dbReference>
<feature type="domain" description="PI3K/PI4K catalytic" evidence="5">
    <location>
        <begin position="1767"/>
        <end position="2042"/>
    </location>
</feature>
<dbReference type="CDD" id="cd05167">
    <property type="entry name" value="PI4Kc_III_alpha"/>
    <property type="match status" value="1"/>
</dbReference>
<dbReference type="InterPro" id="IPR000403">
    <property type="entry name" value="PI3/4_kinase_cat_dom"/>
</dbReference>
<dbReference type="Pfam" id="PF00454">
    <property type="entry name" value="PI3_PI4_kinase"/>
    <property type="match status" value="1"/>
</dbReference>
<dbReference type="InterPro" id="IPR015433">
    <property type="entry name" value="PI3/4_kinase"/>
</dbReference>
<accession>A0AAN4ZLQ6</accession>
<keyword evidence="4" id="KW-0418">Kinase</keyword>
<dbReference type="Gene3D" id="1.25.40.70">
    <property type="entry name" value="Phosphatidylinositol 3-kinase, accessory domain (PIK)"/>
    <property type="match status" value="1"/>
</dbReference>
<dbReference type="InterPro" id="IPR011009">
    <property type="entry name" value="Kinase-like_dom_sf"/>
</dbReference>
<dbReference type="GO" id="GO:0005886">
    <property type="term" value="C:plasma membrane"/>
    <property type="evidence" value="ECO:0007669"/>
    <property type="project" value="TreeGrafter"/>
</dbReference>
<dbReference type="InterPro" id="IPR036940">
    <property type="entry name" value="PI3/4_kinase_cat_sf"/>
</dbReference>
<dbReference type="InterPro" id="IPR018936">
    <property type="entry name" value="PI3/4_kinase_CS"/>
</dbReference>
<dbReference type="InterPro" id="IPR016024">
    <property type="entry name" value="ARM-type_fold"/>
</dbReference>
<dbReference type="InterPro" id="IPR001263">
    <property type="entry name" value="PI3K_accessory_dom"/>
</dbReference>
<dbReference type="Gene3D" id="3.30.1010.10">
    <property type="entry name" value="Phosphatidylinositol 3-kinase Catalytic Subunit, Chain A, domain 4"/>
    <property type="match status" value="1"/>
</dbReference>
<dbReference type="InterPro" id="IPR045495">
    <property type="entry name" value="PI4K_N"/>
</dbReference>
<evidence type="ECO:0000313" key="7">
    <source>
        <dbReference type="EMBL" id="GMR41639.1"/>
    </source>
</evidence>
<dbReference type="InterPro" id="IPR042236">
    <property type="entry name" value="PI3K_accessory_sf"/>
</dbReference>
<gene>
    <name evidence="7" type="ORF">PMAYCL1PPCAC_11834</name>
</gene>
<sequence>MKEYEDFVFKNMQNMAICLARVDSVRPHEVERRLLGELINGIDVNNLPLNNNVRCSLLATGFYLLYCKPEMMKRELINVMVNSLSHLTTMKWIDDSIGAKQDKVTIHESFAFHFNTCLSEIASRLQCHGRMEERDGIVNSQIEMIACSVNALMREITEDKKKDHKDVTADTMRQCSFVLGLLRSFGRANGEGEKPLIAHIFPLKFEQFATPNLNSSRSPNLRLSTDWDVMLASEGSEALIRNEAKDPNRLRRVASRHGTSFVVSSPFRISPQELEKLFDTMQILLKKNVLEKLDEIASEVYPGGSIKRFPYSRIGDTILLSCLTLLRDVLQPFSILSPHCPIEDKFAKELNSFCMEIINASDSSRMSTDDDRKHLVNGLHHDPFGGVNKHKIAMSVTSVALELIVWAAVDEIDSDRVCSGMSDRLFGNGPRERGFCSQVPLCARALYTLGGLAEKFPTVSKATVVGTLSRFLLEPCQLLARLSSDKKAAEGEKRDDEVRVKRKTAFENTRNAAISALCKALSSSLSVDSDSVQASLASLSSKLFVCSTSNTSNDIVQLVCENAILTLGGIGVSLVKEPEVPEQVLQIFIQRFSSPPSPLDVHIVNSLANMWIAGARSIDDGVMKLFSSITIESSNCIYSTDSRSDGKEQRYAHVSLAVDSALGRMAESIEEEKAKMDLLVRLLELFVQLGLEGKRLGEKLNKSTVKMSTGAGNLGVLIPKMAALLKRMNPITNPTARIRNLFRDFWFYCTVLGFDVEYSGLWPEDWYIAVCEVAVKSPVLLPTENLRSELIDNAAIKSDAMSPAELQDMRNTVVAELEHPVDVVAMVNRMEFAQCTYLLSVVRMEKMRVKQAKEANAVQEFFKYLEDRAIRKDKAGMWQCLLSAAIVVFNSFLDSAKKRGENGTETILERHAQFLLTYFNHNLREVRRCADLCLSRLVDTFPFLLWNGRVLSTALDLLQALKSNVEEDSSCKITQFSLPTLPWSIQLQETVDARRQVVADFSERCEQILHEAIKWAPDSTNSHLLEHVANGGRMPSVKGLDLPSDRDDSLRSRSLYVGQVKGMLAMLSSDYEKDGEKVLVTRLEGSLERAIDSGNESEMHESIMMLTALFVSLKEANDSLLSTLTRVPLRSFTASTLRLCVLSWSWLLAAKEGVIVRFLREMSSVWTWCARERLGIFSSDDSIPCPLSDNITHSREQPNLAPHTIWIRFLVERVEVAKYRSREQLDILEMMFVNTLSLRVATPAGKGQSAPLFGAPISCPLNDVLVTRHISAVGIRFKLLTCVLSMLQGETSAGRLSYNVLRERVYASALHFFSLPPQGPLQESSQLRNDLQMLSAFWQTLYADAKYIKKETFNAVSDPEVNMHMPYAPSFSDTLNSNKASVQTWHAAAQSSSYANTLTIVSNQKMANAATLSRNGGDSRTKMDEGGIEGEKMIKSYLRKRNMLLLLIGNEMDRLSAWLNPLGEGTEEGMSAVEQWMKSTLGDSRTEQKVLKDTAKLAWQISPEVAIALPSRFRGTNLMRSVIEELVRSNPALVCHIPDALPLFLADSNVFETSDMSHVLTWSRCSPVMALSLLTPRQFPIHPATVQYAVNVLRSYSPQILLLYIPQLVQAIRHDSMGYVSELLIWLAGHSQLLAHQLLWNMHTNMYTDEDAKCKDPVLFEPLNEITRKIISQFEGEARSFYENEFELFRQLTSISGTIKPYPKGDARKKACLAALAPCKIETIAYLPSNPEAILLDIDYASGTPMQSAAKAPFLARFKVKKCEVAELERMGLAAHNNGKNLLAALKSPTNEEERSRIVWQAAIFKVGDDVRQDMLALQLMHLMKNAWTALGIDVSVFPYRVVATSPGCGVIECVPNSKSRDQLGRQTDFGLYEYFKTTYGDESSESFLRARKNFVRSMAAYSVFSFLLQVKDRHNGNIMIDLDGNIIHIDFGFMFESSPGGNLGFEPDFKLSEEMVAIMGGKMEAQPFKHFAALCVQAYLAVRPHHKAIVSLVSLMLDTSLPCFRGKTIQQLRQRFGPSLSEREAARYMQTVITNCFMNIRSKMYDQLQYLQNDIPY</sequence>
<evidence type="ECO:0000256" key="1">
    <source>
        <dbReference type="ARBA" id="ARBA00006209"/>
    </source>
</evidence>
<organism evidence="7 8">
    <name type="scientific">Pristionchus mayeri</name>
    <dbReference type="NCBI Taxonomy" id="1317129"/>
    <lineage>
        <taxon>Eukaryota</taxon>
        <taxon>Metazoa</taxon>
        <taxon>Ecdysozoa</taxon>
        <taxon>Nematoda</taxon>
        <taxon>Chromadorea</taxon>
        <taxon>Rhabditida</taxon>
        <taxon>Rhabditina</taxon>
        <taxon>Diplogasteromorpha</taxon>
        <taxon>Diplogasteroidea</taxon>
        <taxon>Neodiplogasteridae</taxon>
        <taxon>Pristionchus</taxon>
    </lineage>
</organism>
<dbReference type="SUPFAM" id="SSF48371">
    <property type="entry name" value="ARM repeat"/>
    <property type="match status" value="2"/>
</dbReference>
<dbReference type="GO" id="GO:0048015">
    <property type="term" value="P:phosphatidylinositol-mediated signaling"/>
    <property type="evidence" value="ECO:0007669"/>
    <property type="project" value="TreeGrafter"/>
</dbReference>
<dbReference type="GO" id="GO:0004430">
    <property type="term" value="F:1-phosphatidylinositol 4-kinase activity"/>
    <property type="evidence" value="ECO:0007669"/>
    <property type="project" value="UniProtKB-EC"/>
</dbReference>
<dbReference type="SUPFAM" id="SSF56112">
    <property type="entry name" value="Protein kinase-like (PK-like)"/>
    <property type="match status" value="1"/>
</dbReference>
<evidence type="ECO:0000256" key="3">
    <source>
        <dbReference type="ARBA" id="ARBA00022679"/>
    </source>
</evidence>
<dbReference type="Gene3D" id="1.10.1070.11">
    <property type="entry name" value="Phosphatidylinositol 3-/4-kinase, catalytic domain"/>
    <property type="match status" value="1"/>
</dbReference>
<dbReference type="EC" id="2.7.1.67" evidence="2"/>
<keyword evidence="3" id="KW-0808">Transferase</keyword>
<comment type="caution">
    <text evidence="7">The sequence shown here is derived from an EMBL/GenBank/DDBJ whole genome shotgun (WGS) entry which is preliminary data.</text>
</comment>
<dbReference type="Pfam" id="PF19274">
    <property type="entry name" value="PI4K_N"/>
    <property type="match status" value="3"/>
</dbReference>
<dbReference type="GO" id="GO:0005737">
    <property type="term" value="C:cytoplasm"/>
    <property type="evidence" value="ECO:0007669"/>
    <property type="project" value="TreeGrafter"/>
</dbReference>
<comment type="similarity">
    <text evidence="1">Belongs to the PI3/PI4-kinase family. Type III PI4K subfamily.</text>
</comment>
<dbReference type="FunFam" id="3.30.1010.10:FF:000009">
    <property type="entry name" value="Phosphatidylinositol 4-kinase, catalytic, alpha"/>
    <property type="match status" value="1"/>
</dbReference>